<evidence type="ECO:0000256" key="1">
    <source>
        <dbReference type="SAM" id="Phobius"/>
    </source>
</evidence>
<feature type="transmembrane region" description="Helical" evidence="1">
    <location>
        <begin position="306"/>
        <end position="323"/>
    </location>
</feature>
<keyword evidence="3" id="KW-1185">Reference proteome</keyword>
<feature type="transmembrane region" description="Helical" evidence="1">
    <location>
        <begin position="283"/>
        <end position="299"/>
    </location>
</feature>
<dbReference type="Proteomes" id="UP000440498">
    <property type="component" value="Unassembled WGS sequence"/>
</dbReference>
<accession>A0A6A7N6J5</accession>
<sequence>MRAVLTPLLWLALAALAVLAPLLSTMYADEQAERIAMAGVGIETLAQAIERAAQAGLRLENGAATLDRLARLHLPPEIVSVRLLGMDQRPLWHYGAAPAAPLTVLHYTVGPLALLSADFAAPAGAGNAGRAGLILLAATAALALPLTMLAALIARREQLAARCFARQCDAVRAGRYRTLWLADGDDDPRMAYLREQITLLAERCQQAQRLLASLERGEPDPSARTRLAALQAGLAHRHRFPASGGPLRRRLWPAPEAARCGATLVLMLATLPLGAFLLAPWPALAWTAWAGGWLFAVLWRRLAWDGGARLIAACVCAAAGQLLTPLAPGWPLLPAQFSLGAAAALAAATALATWRGGGRRCGLAWPPLLG</sequence>
<evidence type="ECO:0000313" key="3">
    <source>
        <dbReference type="Proteomes" id="UP000440498"/>
    </source>
</evidence>
<reference evidence="2 3" key="1">
    <citation type="submission" date="2019-10" db="EMBL/GenBank/DDBJ databases">
        <title>Two novel species isolated from a subtropical stream in China.</title>
        <authorList>
            <person name="Lu H."/>
        </authorList>
    </citation>
    <scope>NUCLEOTIDE SEQUENCE [LARGE SCALE GENOMIC DNA]</scope>
    <source>
        <strain evidence="2 3">FT29W</strain>
    </source>
</reference>
<feature type="transmembrane region" description="Helical" evidence="1">
    <location>
        <begin position="257"/>
        <end position="277"/>
    </location>
</feature>
<feature type="non-terminal residue" evidence="2">
    <location>
        <position position="370"/>
    </location>
</feature>
<comment type="caution">
    <text evidence="2">The sequence shown here is derived from an EMBL/GenBank/DDBJ whole genome shotgun (WGS) entry which is preliminary data.</text>
</comment>
<dbReference type="RefSeq" id="WP_217433153.1">
    <property type="nucleotide sequence ID" value="NZ_WHUG01000009.1"/>
</dbReference>
<dbReference type="EMBL" id="WHUG01000009">
    <property type="protein sequence ID" value="MQA40541.1"/>
    <property type="molecule type" value="Genomic_DNA"/>
</dbReference>
<keyword evidence="1" id="KW-0812">Transmembrane</keyword>
<organism evidence="2 3">
    <name type="scientific">Rugamonas aquatica</name>
    <dbReference type="NCBI Taxonomy" id="2743357"/>
    <lineage>
        <taxon>Bacteria</taxon>
        <taxon>Pseudomonadati</taxon>
        <taxon>Pseudomonadota</taxon>
        <taxon>Betaproteobacteria</taxon>
        <taxon>Burkholderiales</taxon>
        <taxon>Oxalobacteraceae</taxon>
        <taxon>Telluria group</taxon>
        <taxon>Rugamonas</taxon>
    </lineage>
</organism>
<proteinExistence type="predicted"/>
<protein>
    <submittedName>
        <fullName evidence="2">Uncharacterized protein</fullName>
    </submittedName>
</protein>
<evidence type="ECO:0000313" key="2">
    <source>
        <dbReference type="EMBL" id="MQA40541.1"/>
    </source>
</evidence>
<feature type="transmembrane region" description="Helical" evidence="1">
    <location>
        <begin position="131"/>
        <end position="154"/>
    </location>
</feature>
<keyword evidence="1" id="KW-1133">Transmembrane helix</keyword>
<gene>
    <name evidence="2" type="ORF">GEV02_20515</name>
</gene>
<name>A0A6A7N6J5_9BURK</name>
<keyword evidence="1" id="KW-0472">Membrane</keyword>
<feature type="transmembrane region" description="Helical" evidence="1">
    <location>
        <begin position="335"/>
        <end position="354"/>
    </location>
</feature>
<dbReference type="AlphaFoldDB" id="A0A6A7N6J5"/>